<evidence type="ECO:0000256" key="5">
    <source>
        <dbReference type="ARBA" id="ARBA00023136"/>
    </source>
</evidence>
<evidence type="ECO:0000256" key="6">
    <source>
        <dbReference type="SAM" id="Phobius"/>
    </source>
</evidence>
<dbReference type="PANTHER" id="PTHR11616">
    <property type="entry name" value="SODIUM/CHLORIDE DEPENDENT TRANSPORTER"/>
    <property type="match status" value="1"/>
</dbReference>
<keyword evidence="4 6" id="KW-1133">Transmembrane helix</keyword>
<dbReference type="GO" id="GO:0035725">
    <property type="term" value="P:sodium ion transmembrane transport"/>
    <property type="evidence" value="ECO:0007669"/>
    <property type="project" value="TreeGrafter"/>
</dbReference>
<evidence type="ECO:0000256" key="3">
    <source>
        <dbReference type="ARBA" id="ARBA00022692"/>
    </source>
</evidence>
<feature type="transmembrane region" description="Helical" evidence="6">
    <location>
        <begin position="573"/>
        <end position="591"/>
    </location>
</feature>
<evidence type="ECO:0000256" key="1">
    <source>
        <dbReference type="ARBA" id="ARBA00004141"/>
    </source>
</evidence>
<reference evidence="7" key="1">
    <citation type="journal article" date="2022" name="G3 (Bethesda)">
        <title>High quality genome of the basidiomycete yeast Dioszegia hungarica PDD-24b-2 isolated from cloud water.</title>
        <authorList>
            <person name="Jarrige D."/>
            <person name="Haridas S."/>
            <person name="Bleykasten-Grosshans C."/>
            <person name="Joly M."/>
            <person name="Nadalig T."/>
            <person name="Sancelme M."/>
            <person name="Vuilleumier S."/>
            <person name="Grigoriev I.V."/>
            <person name="Amato P."/>
            <person name="Bringel F."/>
        </authorList>
    </citation>
    <scope>NUCLEOTIDE SEQUENCE</scope>
    <source>
        <strain evidence="7">PDD-24b-2</strain>
    </source>
</reference>
<feature type="transmembrane region" description="Helical" evidence="6">
    <location>
        <begin position="603"/>
        <end position="627"/>
    </location>
</feature>
<feature type="transmembrane region" description="Helical" evidence="6">
    <location>
        <begin position="120"/>
        <end position="144"/>
    </location>
</feature>
<evidence type="ECO:0000313" key="8">
    <source>
        <dbReference type="Proteomes" id="UP001164286"/>
    </source>
</evidence>
<feature type="transmembrane region" description="Helical" evidence="6">
    <location>
        <begin position="407"/>
        <end position="430"/>
    </location>
</feature>
<dbReference type="GeneID" id="77726946"/>
<dbReference type="PROSITE" id="PS50267">
    <property type="entry name" value="NA_NEUROTRAN_SYMP_3"/>
    <property type="match status" value="1"/>
</dbReference>
<evidence type="ECO:0008006" key="9">
    <source>
        <dbReference type="Google" id="ProtNLM"/>
    </source>
</evidence>
<comment type="subcellular location">
    <subcellularLocation>
        <location evidence="1">Membrane</location>
        <topology evidence="1">Multi-pass membrane protein</topology>
    </subcellularLocation>
</comment>
<keyword evidence="5 6" id="KW-0472">Membrane</keyword>
<dbReference type="EMBL" id="JAKWFO010000011">
    <property type="protein sequence ID" value="KAI9633338.1"/>
    <property type="molecule type" value="Genomic_DNA"/>
</dbReference>
<organism evidence="7 8">
    <name type="scientific">Dioszegia hungarica</name>
    <dbReference type="NCBI Taxonomy" id="4972"/>
    <lineage>
        <taxon>Eukaryota</taxon>
        <taxon>Fungi</taxon>
        <taxon>Dikarya</taxon>
        <taxon>Basidiomycota</taxon>
        <taxon>Agaricomycotina</taxon>
        <taxon>Tremellomycetes</taxon>
        <taxon>Tremellales</taxon>
        <taxon>Bulleribasidiaceae</taxon>
        <taxon>Dioszegia</taxon>
    </lineage>
</organism>
<dbReference type="Pfam" id="PF00209">
    <property type="entry name" value="SNF"/>
    <property type="match status" value="1"/>
</dbReference>
<dbReference type="SUPFAM" id="SSF161070">
    <property type="entry name" value="SNF-like"/>
    <property type="match status" value="1"/>
</dbReference>
<feature type="transmembrane region" description="Helical" evidence="6">
    <location>
        <begin position="497"/>
        <end position="517"/>
    </location>
</feature>
<gene>
    <name evidence="7" type="ORF">MKK02DRAFT_29189</name>
</gene>
<comment type="caution">
    <text evidence="7">The sequence shown here is derived from an EMBL/GenBank/DDBJ whole genome shotgun (WGS) entry which is preliminary data.</text>
</comment>
<dbReference type="RefSeq" id="XP_052943115.1">
    <property type="nucleotide sequence ID" value="XM_053087741.1"/>
</dbReference>
<evidence type="ECO:0000256" key="4">
    <source>
        <dbReference type="ARBA" id="ARBA00022989"/>
    </source>
</evidence>
<keyword evidence="3 6" id="KW-0812">Transmembrane</keyword>
<feature type="transmembrane region" description="Helical" evidence="6">
    <location>
        <begin position="341"/>
        <end position="360"/>
    </location>
</feature>
<proteinExistence type="predicted"/>
<accession>A0AA38H3D2</accession>
<keyword evidence="2" id="KW-0813">Transport</keyword>
<name>A0AA38H3D2_9TREE</name>
<evidence type="ECO:0000256" key="2">
    <source>
        <dbReference type="ARBA" id="ARBA00022448"/>
    </source>
</evidence>
<evidence type="ECO:0000313" key="7">
    <source>
        <dbReference type="EMBL" id="KAI9633338.1"/>
    </source>
</evidence>
<feature type="transmembrane region" description="Helical" evidence="6">
    <location>
        <begin position="193"/>
        <end position="215"/>
    </location>
</feature>
<feature type="transmembrane region" description="Helical" evidence="6">
    <location>
        <begin position="227"/>
        <end position="248"/>
    </location>
</feature>
<feature type="transmembrane region" description="Helical" evidence="6">
    <location>
        <begin position="436"/>
        <end position="459"/>
    </location>
</feature>
<dbReference type="InterPro" id="IPR000175">
    <property type="entry name" value="Na/ntran_symport"/>
</dbReference>
<feature type="transmembrane region" description="Helical" evidence="6">
    <location>
        <begin position="366"/>
        <end position="395"/>
    </location>
</feature>
<dbReference type="PANTHER" id="PTHR11616:SF240">
    <property type="entry name" value="BLOATED TUBULES, ISOFORM B-RELATED"/>
    <property type="match status" value="1"/>
</dbReference>
<dbReference type="InterPro" id="IPR037272">
    <property type="entry name" value="SNS_sf"/>
</dbReference>
<dbReference type="PRINTS" id="PR00176">
    <property type="entry name" value="NANEUSMPORT"/>
</dbReference>
<feature type="transmembrane region" description="Helical" evidence="6">
    <location>
        <begin position="309"/>
        <end position="334"/>
    </location>
</feature>
<feature type="transmembrane region" description="Helical" evidence="6">
    <location>
        <begin position="78"/>
        <end position="99"/>
    </location>
</feature>
<dbReference type="GO" id="GO:0005886">
    <property type="term" value="C:plasma membrane"/>
    <property type="evidence" value="ECO:0007669"/>
    <property type="project" value="TreeGrafter"/>
</dbReference>
<dbReference type="AlphaFoldDB" id="A0AA38H3D2"/>
<keyword evidence="8" id="KW-1185">Reference proteome</keyword>
<dbReference type="CDD" id="cd11554">
    <property type="entry name" value="SLC6sbd_u2"/>
    <property type="match status" value="1"/>
</dbReference>
<sequence length="670" mass="73619">MLATQRRRFSAWLALPARAKLSAVGNSFAPPPAKSADGRDQWPSRAAFLLAAMGGCAGQGNLIRYPSVLYNNYGLQWFVPYLLAIILIAIPVLIIEIAIGQAYRGGSVIAFNNINHRLRGVGMGPVFVSFIVCQYFTVNLAWIMNYFRNSFISPLPWDGRIDAFYNDDVVANPAPIMGSLTAGGNSVAAYTQYPAMGIIGETLGWSAFIWFLIWFSIFRGVGMTGRVVYFTMGLPIVTTIIFVIRALLLDNAGAGVRLVWATWRSDQLAQGQVWQTAVGQVFFSTGVGFGYFTSYASYNQKHSNAVMDAVLICGSNVLFENFAAFAVFGVVGFLRRWPTDGVRLGAFVVGFLTLPEAVLQMPGQNFWAFLLFFTLIVLGFSSAFVMLDVVATLLVDGGVKYSRPTIVTFLTLLSFLMCIPYCTQFGYYLLDGIDRWINNVMLIFVVWAECVTSTSVYRYSDIIDQTGTPAFAVYNSGYLGGQLVGIVVAHTTDSPGIGAGVGIGIWVLGSVVAVLMAKMTEVAQAGAPKAFRANKYLAKFYYLAFYSGNQLRRDLNVIVGQKPNWRIPFFMPFLLRYISGPILAIIFSFAFPEFHTLRYDPMMVAGFILSLLGVSIVLFGFVAPRYYGAFIPAHRKMEGKEETVINEDKVDSIVLEEGAKEAEVLAGGAM</sequence>
<protein>
    <recommendedName>
        <fullName evidence="9">SNF-domain-containing protein</fullName>
    </recommendedName>
</protein>
<dbReference type="Proteomes" id="UP001164286">
    <property type="component" value="Unassembled WGS sequence"/>
</dbReference>